<dbReference type="RefSeq" id="WP_085269814.1">
    <property type="nucleotide sequence ID" value="NZ_AP022614.1"/>
</dbReference>
<keyword evidence="1" id="KW-0378">Hydrolase</keyword>
<dbReference type="Gene3D" id="1.10.287.850">
    <property type="entry name" value="HP0062-like domain"/>
    <property type="match status" value="1"/>
</dbReference>
<evidence type="ECO:0000256" key="1">
    <source>
        <dbReference type="ARBA" id="ARBA00022801"/>
    </source>
</evidence>
<dbReference type="OrthoDB" id="9803828at2"/>
<dbReference type="InterPro" id="IPR050300">
    <property type="entry name" value="GDXG_lipolytic_enzyme"/>
</dbReference>
<dbReference type="Proteomes" id="UP000467105">
    <property type="component" value="Chromosome"/>
</dbReference>
<dbReference type="Pfam" id="PF00934">
    <property type="entry name" value="PE"/>
    <property type="match status" value="1"/>
</dbReference>
<dbReference type="PANTHER" id="PTHR48081:SF8">
    <property type="entry name" value="ALPHA_BETA HYDROLASE FOLD-3 DOMAIN-CONTAINING PROTEIN-RELATED"/>
    <property type="match status" value="1"/>
</dbReference>
<protein>
    <submittedName>
        <fullName evidence="2">Uncharacterized protein</fullName>
    </submittedName>
</protein>
<gene>
    <name evidence="2" type="primary">PE_3</name>
    <name evidence="2" type="ORF">MPRM_54510</name>
</gene>
<name>A0A7I7Z2B6_9MYCO</name>
<evidence type="ECO:0000313" key="3">
    <source>
        <dbReference type="Proteomes" id="UP000467105"/>
    </source>
</evidence>
<dbReference type="EMBL" id="AP022614">
    <property type="protein sequence ID" value="BBZ48170.1"/>
    <property type="molecule type" value="Genomic_DNA"/>
</dbReference>
<dbReference type="GO" id="GO:0016787">
    <property type="term" value="F:hydrolase activity"/>
    <property type="evidence" value="ECO:0007669"/>
    <property type="project" value="UniProtKB-KW"/>
</dbReference>
<dbReference type="InterPro" id="IPR029058">
    <property type="entry name" value="AB_hydrolase_fold"/>
</dbReference>
<proteinExistence type="predicted"/>
<organism evidence="2 3">
    <name type="scientific">Mycobacterium parmense</name>
    <dbReference type="NCBI Taxonomy" id="185642"/>
    <lineage>
        <taxon>Bacteria</taxon>
        <taxon>Bacillati</taxon>
        <taxon>Actinomycetota</taxon>
        <taxon>Actinomycetes</taxon>
        <taxon>Mycobacteriales</taxon>
        <taxon>Mycobacteriaceae</taxon>
        <taxon>Mycobacterium</taxon>
        <taxon>Mycobacterium simiae complex</taxon>
    </lineage>
</organism>
<dbReference type="InterPro" id="IPR038332">
    <property type="entry name" value="PPE_sf"/>
</dbReference>
<keyword evidence="3" id="KW-1185">Reference proteome</keyword>
<dbReference type="PANTHER" id="PTHR48081">
    <property type="entry name" value="AB HYDROLASE SUPERFAMILY PROTEIN C4A8.06C"/>
    <property type="match status" value="1"/>
</dbReference>
<accession>A0A7I7Z2B6</accession>
<dbReference type="Pfam" id="PF07859">
    <property type="entry name" value="Abhydrolase_3"/>
    <property type="match status" value="1"/>
</dbReference>
<dbReference type="SUPFAM" id="SSF140459">
    <property type="entry name" value="PE/PPE dimer-like"/>
    <property type="match status" value="1"/>
</dbReference>
<sequence>MSYLIAFPDILTSAAAELAAIGSSVSAAHAAAAASTTGILAPAEDEVSAAITALLSARGQDFQALGTQASAFHSQFVQALTASVGSYADAEAANALAVAASPAQTLEQDVFAVISAPLRALTGRAPIGPGSVGGGLAAVGQQIQQIPTTLATGFTETRDAVVAGIFGVPADSPFPAAQPGTFTGSPSLATRLEISALWPVKDFLDFSGIYNQWGMPNSPFLALVAANTPPLSLILGNSPPRLLPLLLGETVQHSTFDRMSVVQITPAHPSGNYVVAIHGGAFILPPTLFHWLDYTVMAYQTGATIEVPIYPLMQQGGTAGTVVPAMAGLISAQIAAHGASHVSVLGDSAGGTLALAATEYLVANGNPVESSMVLLSPWLDLGLTNPNIGFVQDPLLPPLGTGAQQIGKIWAGSLPEDNYLVSPLYGSLQGLPTTTIYAGNLDSVAPDVLVLQQEAALAGAPMSFVLGNGGIHDWVLLTPDGFQYWPQIDQELGV</sequence>
<dbReference type="AlphaFoldDB" id="A0A7I7Z2B6"/>
<evidence type="ECO:0000313" key="2">
    <source>
        <dbReference type="EMBL" id="BBZ48170.1"/>
    </source>
</evidence>
<dbReference type="InterPro" id="IPR013094">
    <property type="entry name" value="AB_hydrolase_3"/>
</dbReference>
<dbReference type="SUPFAM" id="SSF53474">
    <property type="entry name" value="alpha/beta-Hydrolases"/>
    <property type="match status" value="1"/>
</dbReference>
<dbReference type="Gene3D" id="3.40.50.1820">
    <property type="entry name" value="alpha/beta hydrolase"/>
    <property type="match status" value="1"/>
</dbReference>
<dbReference type="InterPro" id="IPR000084">
    <property type="entry name" value="PE-PGRS_N"/>
</dbReference>
<reference evidence="2 3" key="1">
    <citation type="journal article" date="2019" name="Emerg. Microbes Infect.">
        <title>Comprehensive subspecies identification of 175 nontuberculous mycobacteria species based on 7547 genomic profiles.</title>
        <authorList>
            <person name="Matsumoto Y."/>
            <person name="Kinjo T."/>
            <person name="Motooka D."/>
            <person name="Nabeya D."/>
            <person name="Jung N."/>
            <person name="Uechi K."/>
            <person name="Horii T."/>
            <person name="Iida T."/>
            <person name="Fujita J."/>
            <person name="Nakamura S."/>
        </authorList>
    </citation>
    <scope>NUCLEOTIDE SEQUENCE [LARGE SCALE GENOMIC DNA]</scope>
    <source>
        <strain evidence="2 3">JCM 14742</strain>
    </source>
</reference>